<dbReference type="HAMAP" id="MF_00208">
    <property type="entry name" value="MurE"/>
    <property type="match status" value="1"/>
</dbReference>
<dbReference type="GO" id="GO:0071555">
    <property type="term" value="P:cell wall organization"/>
    <property type="evidence" value="ECO:0007669"/>
    <property type="project" value="UniProtKB-KW"/>
</dbReference>
<protein>
    <recommendedName>
        <fullName evidence="4">UDP-N-acetylmuramyl-tripeptide synthetase</fullName>
        <ecNumber evidence="4">6.3.2.-</ecNumber>
    </recommendedName>
    <alternativeName>
        <fullName evidence="4">UDP-MurNAc-tripeptide synthetase</fullName>
    </alternativeName>
</protein>
<comment type="function">
    <text evidence="4">Catalyzes the addition of an amino acid to the nucleotide precursor UDP-N-acetylmuramoyl-L-alanyl-D-glutamate (UMAG) in the biosynthesis of bacterial cell-wall peptidoglycan.</text>
</comment>
<dbReference type="GO" id="GO:0009252">
    <property type="term" value="P:peptidoglycan biosynthetic process"/>
    <property type="evidence" value="ECO:0007669"/>
    <property type="project" value="UniProtKB-UniRule"/>
</dbReference>
<dbReference type="Proteomes" id="UP000278886">
    <property type="component" value="Chromosome"/>
</dbReference>
<evidence type="ECO:0000256" key="3">
    <source>
        <dbReference type="ARBA" id="ARBA00023306"/>
    </source>
</evidence>
<dbReference type="Gene3D" id="3.40.1190.10">
    <property type="entry name" value="Mur-like, catalytic domain"/>
    <property type="match status" value="1"/>
</dbReference>
<keyword evidence="4 8" id="KW-0436">Ligase</keyword>
<dbReference type="GO" id="GO:0005524">
    <property type="term" value="F:ATP binding"/>
    <property type="evidence" value="ECO:0007669"/>
    <property type="project" value="UniProtKB-UniRule"/>
</dbReference>
<keyword evidence="2 4" id="KW-0132">Cell division</keyword>
<dbReference type="InterPro" id="IPR004101">
    <property type="entry name" value="Mur_ligase_C"/>
</dbReference>
<dbReference type="GO" id="GO:0000287">
    <property type="term" value="F:magnesium ion binding"/>
    <property type="evidence" value="ECO:0007669"/>
    <property type="project" value="UniProtKB-UniRule"/>
</dbReference>
<dbReference type="GO" id="GO:0005737">
    <property type="term" value="C:cytoplasm"/>
    <property type="evidence" value="ECO:0007669"/>
    <property type="project" value="UniProtKB-SubCell"/>
</dbReference>
<dbReference type="SUPFAM" id="SSF53244">
    <property type="entry name" value="MurD-like peptide ligases, peptide-binding domain"/>
    <property type="match status" value="1"/>
</dbReference>
<comment type="subcellular location">
    <subcellularLocation>
        <location evidence="4 5">Cytoplasm</location>
    </subcellularLocation>
</comment>
<dbReference type="GO" id="GO:0016881">
    <property type="term" value="F:acid-amino acid ligase activity"/>
    <property type="evidence" value="ECO:0007669"/>
    <property type="project" value="UniProtKB-UniRule"/>
</dbReference>
<dbReference type="NCBIfam" id="NF001126">
    <property type="entry name" value="PRK00139.1-4"/>
    <property type="match status" value="1"/>
</dbReference>
<keyword evidence="4 5" id="KW-0133">Cell shape</keyword>
<gene>
    <name evidence="4" type="primary">murE</name>
    <name evidence="8" type="ORF">D7I47_08235</name>
</gene>
<sequence>MPTRFSGLLEALPEGMLLSVDGDAELTSPPVERADQVVAGSVFVARRGKVVDGVTLAPDAVARGAVAIVGDALRIDAGVPYARVTDAQQALGYLAASWWGLPTKKIEITGVTGTNGKTTTVMLLRGIIDVATGGPVGLISTVGVEYGTGFIPVGEHITTPGAPQVQEMLGRMVEAGFPETVVEMSSQGLEQGRLNGIGIDVGVFTNLTHEHLDYHGTIEAYRDAKGILFERVGAMGGIAVINADDPYGAWFADAARGATVVTYGIREGDVRPEGLEIDASGIRMTVDGFRYRTVLTGDFNVYNTLAAIATARARGWSPETIQAGLDRTEAVDGRMQVVDEGQPFRAFVDFAHTPDAYQQLFPSLRRMLPEGGRLIAVFGCAGERDTEKRDTMPAIASTYADLVIMTASDPRRENVDDILDRMQRSAESAGGRLGENLLRILDRGTAILTAVQAARPGDIVVACGKGHKQSMSIGGTEYPWDDRIALRYALHGVAMGGLPTSPAGAPTVADARRANA</sequence>
<keyword evidence="4" id="KW-0547">Nucleotide-binding</keyword>
<dbReference type="KEGG" id="lyd:D7I47_08235"/>
<keyword evidence="4 5" id="KW-0961">Cell wall biogenesis/degradation</keyword>
<keyword evidence="4 5" id="KW-0573">Peptidoglycan synthesis</keyword>
<dbReference type="Pfam" id="PF02875">
    <property type="entry name" value="Mur_ligase_C"/>
    <property type="match status" value="1"/>
</dbReference>
<reference evidence="9" key="1">
    <citation type="submission" date="2018-09" db="EMBL/GenBank/DDBJ databases">
        <title>Genome sequencing of strain 2DFWR-13.</title>
        <authorList>
            <person name="Heo J."/>
            <person name="Kim S.-J."/>
            <person name="Kwon S.-W."/>
        </authorList>
    </citation>
    <scope>NUCLEOTIDE SEQUENCE [LARGE SCALE GENOMIC DNA]</scope>
    <source>
        <strain evidence="9">2DFWR-13</strain>
    </source>
</reference>
<dbReference type="RefSeq" id="WP_120762589.1">
    <property type="nucleotide sequence ID" value="NZ_CP032630.1"/>
</dbReference>
<dbReference type="PANTHER" id="PTHR23135">
    <property type="entry name" value="MUR LIGASE FAMILY MEMBER"/>
    <property type="match status" value="1"/>
</dbReference>
<name>A0A387B3T9_9MICO</name>
<feature type="binding site" evidence="4">
    <location>
        <position position="191"/>
    </location>
    <ligand>
        <name>UDP-N-acetyl-alpha-D-muramoyl-L-alanyl-D-glutamate</name>
        <dbReference type="ChEBI" id="CHEBI:83900"/>
    </ligand>
</feature>
<comment type="similarity">
    <text evidence="1 4">Belongs to the MurCDEF family. MurE subfamily.</text>
</comment>
<dbReference type="Gene3D" id="3.90.190.20">
    <property type="entry name" value="Mur ligase, C-terminal domain"/>
    <property type="match status" value="1"/>
</dbReference>
<evidence type="ECO:0000259" key="7">
    <source>
        <dbReference type="Pfam" id="PF08245"/>
    </source>
</evidence>
<dbReference type="UniPathway" id="UPA00219"/>
<comment type="caution">
    <text evidence="4">Lacks conserved residue(s) required for the propagation of feature annotation.</text>
</comment>
<dbReference type="Gene3D" id="3.40.1390.10">
    <property type="entry name" value="MurE/MurF, N-terminal domain"/>
    <property type="match status" value="1"/>
</dbReference>
<dbReference type="NCBIfam" id="TIGR01085">
    <property type="entry name" value="murE"/>
    <property type="match status" value="1"/>
</dbReference>
<comment type="PTM">
    <text evidence="4">Carboxylation is probably crucial for Mg(2+) binding and, consequently, for the gamma-phosphate positioning of ATP.</text>
</comment>
<evidence type="ECO:0000256" key="4">
    <source>
        <dbReference type="HAMAP-Rule" id="MF_00208"/>
    </source>
</evidence>
<feature type="domain" description="Mur ligase C-terminal" evidence="6">
    <location>
        <begin position="333"/>
        <end position="466"/>
    </location>
</feature>
<keyword evidence="9" id="KW-1185">Reference proteome</keyword>
<feature type="binding site" evidence="4">
    <location>
        <position position="185"/>
    </location>
    <ligand>
        <name>UDP-N-acetyl-alpha-D-muramoyl-L-alanyl-D-glutamate</name>
        <dbReference type="ChEBI" id="CHEBI:83900"/>
    </ligand>
</feature>
<dbReference type="InterPro" id="IPR005761">
    <property type="entry name" value="UDP-N-AcMur-Glu-dNH2Pim_ligase"/>
</dbReference>
<dbReference type="OrthoDB" id="9800958at2"/>
<evidence type="ECO:0000256" key="1">
    <source>
        <dbReference type="ARBA" id="ARBA00005898"/>
    </source>
</evidence>
<dbReference type="GO" id="GO:0051301">
    <property type="term" value="P:cell division"/>
    <property type="evidence" value="ECO:0007669"/>
    <property type="project" value="UniProtKB-KW"/>
</dbReference>
<evidence type="ECO:0000313" key="9">
    <source>
        <dbReference type="Proteomes" id="UP000278886"/>
    </source>
</evidence>
<dbReference type="InterPro" id="IPR036615">
    <property type="entry name" value="Mur_ligase_C_dom_sf"/>
</dbReference>
<keyword evidence="4" id="KW-0460">Magnesium</keyword>
<evidence type="ECO:0000256" key="5">
    <source>
        <dbReference type="RuleBase" id="RU004135"/>
    </source>
</evidence>
<dbReference type="AlphaFoldDB" id="A0A387B3T9"/>
<feature type="modified residue" description="N6-carboxylysine" evidence="4">
    <location>
        <position position="225"/>
    </location>
</feature>
<keyword evidence="4" id="KW-0067">ATP-binding</keyword>
<keyword evidence="4" id="KW-0963">Cytoplasm</keyword>
<evidence type="ECO:0000259" key="6">
    <source>
        <dbReference type="Pfam" id="PF02875"/>
    </source>
</evidence>
<feature type="domain" description="Mur ligase central" evidence="7">
    <location>
        <begin position="111"/>
        <end position="311"/>
    </location>
</feature>
<dbReference type="SUPFAM" id="SSF63418">
    <property type="entry name" value="MurE/MurF N-terminal domain"/>
    <property type="match status" value="1"/>
</dbReference>
<evidence type="ECO:0000256" key="2">
    <source>
        <dbReference type="ARBA" id="ARBA00022618"/>
    </source>
</evidence>
<dbReference type="InterPro" id="IPR035911">
    <property type="entry name" value="MurE/MurF_N"/>
</dbReference>
<dbReference type="GO" id="GO:0008360">
    <property type="term" value="P:regulation of cell shape"/>
    <property type="evidence" value="ECO:0007669"/>
    <property type="project" value="UniProtKB-KW"/>
</dbReference>
<feature type="binding site" evidence="4">
    <location>
        <begin position="113"/>
        <end position="119"/>
    </location>
    <ligand>
        <name>ATP</name>
        <dbReference type="ChEBI" id="CHEBI:30616"/>
    </ligand>
</feature>
<comment type="pathway">
    <text evidence="4 5">Cell wall biogenesis; peptidoglycan biosynthesis.</text>
</comment>
<dbReference type="InterPro" id="IPR013221">
    <property type="entry name" value="Mur_ligase_cen"/>
</dbReference>
<dbReference type="PANTHER" id="PTHR23135:SF4">
    <property type="entry name" value="UDP-N-ACETYLMURAMOYL-L-ALANYL-D-GLUTAMATE--2,6-DIAMINOPIMELATE LIGASE MURE HOMOLOG, CHLOROPLASTIC"/>
    <property type="match status" value="1"/>
</dbReference>
<evidence type="ECO:0000313" key="8">
    <source>
        <dbReference type="EMBL" id="AYF98242.1"/>
    </source>
</evidence>
<dbReference type="InterPro" id="IPR036565">
    <property type="entry name" value="Mur-like_cat_sf"/>
</dbReference>
<keyword evidence="3 4" id="KW-0131">Cell cycle</keyword>
<feature type="binding site" evidence="4">
    <location>
        <begin position="158"/>
        <end position="159"/>
    </location>
    <ligand>
        <name>UDP-N-acetyl-alpha-D-muramoyl-L-alanyl-D-glutamate</name>
        <dbReference type="ChEBI" id="CHEBI:83900"/>
    </ligand>
</feature>
<dbReference type="EMBL" id="CP032630">
    <property type="protein sequence ID" value="AYF98242.1"/>
    <property type="molecule type" value="Genomic_DNA"/>
</dbReference>
<dbReference type="SUPFAM" id="SSF53623">
    <property type="entry name" value="MurD-like peptide ligases, catalytic domain"/>
    <property type="match status" value="1"/>
</dbReference>
<dbReference type="EC" id="6.3.2.-" evidence="4"/>
<comment type="cofactor">
    <cofactor evidence="4">
        <name>Mg(2+)</name>
        <dbReference type="ChEBI" id="CHEBI:18420"/>
    </cofactor>
</comment>
<proteinExistence type="inferred from homology"/>
<feature type="binding site" evidence="4">
    <location>
        <position position="193"/>
    </location>
    <ligand>
        <name>UDP-N-acetyl-alpha-D-muramoyl-L-alanyl-D-glutamate</name>
        <dbReference type="ChEBI" id="CHEBI:83900"/>
    </ligand>
</feature>
<dbReference type="Pfam" id="PF08245">
    <property type="entry name" value="Mur_ligase_M"/>
    <property type="match status" value="1"/>
</dbReference>
<organism evidence="8 9">
    <name type="scientific">Protaetiibacter intestinalis</name>
    <dbReference type="NCBI Taxonomy" id="2419774"/>
    <lineage>
        <taxon>Bacteria</taxon>
        <taxon>Bacillati</taxon>
        <taxon>Actinomycetota</taxon>
        <taxon>Actinomycetes</taxon>
        <taxon>Micrococcales</taxon>
        <taxon>Microbacteriaceae</taxon>
        <taxon>Protaetiibacter</taxon>
    </lineage>
</organism>
<accession>A0A387B3T9</accession>